<dbReference type="InterPro" id="IPR050956">
    <property type="entry name" value="2C_system_His_kinase"/>
</dbReference>
<dbReference type="PANTHER" id="PTHR43719:SF28">
    <property type="entry name" value="PEROXIDE STRESS-ACTIVATED HISTIDINE KINASE MAK1-RELATED"/>
    <property type="match status" value="1"/>
</dbReference>
<dbReference type="InterPro" id="IPR038616">
    <property type="entry name" value="RcsD_ABL_sf"/>
</dbReference>
<keyword evidence="4" id="KW-1133">Transmembrane helix</keyword>
<dbReference type="HOGENOM" id="CLU_009611_0_0_6"/>
<dbReference type="SUPFAM" id="SSF47384">
    <property type="entry name" value="Homodimeric domain of signal transducing histidine kinase"/>
    <property type="match status" value="1"/>
</dbReference>
<dbReference type="KEGG" id="xpo:XPG1_0857"/>
<dbReference type="Gene3D" id="3.30.565.10">
    <property type="entry name" value="Histidine kinase-like ATPase, C-terminal domain"/>
    <property type="match status" value="1"/>
</dbReference>
<sequence>MYKQPPIKPSAILRFYVLFVILLFTSLFLFGYNYFDIWLMEKKYAISSVAAKMRLQIKDYRYHANHIFKLSNTLPDSPQEKTPLFKSRPDVYWLEDRHQSVDAIIFGQYNNPTIQLAQRLSSYLDILWGSHNEYLSMYYLNGRENNLLLITTHSVIKPGIRFQDSYLIKNPGSRRIDMLDQSITLDEKESISFINVLRDENIYFYTYKAAFNAAGQVTTVIAFDLPINNLLPVDMSPANFRLQANNVINEYEYEEPKKLEKLEVSLNGFWLEFSQPLNIMPYTLIYQVPLKVLIVDLLFRNVWLLLSILLFFLFSLSGLVYIRRRYIAPNAAMSLELQIKEALNRDIISNISVGVIVYDFAANELVTSNKAAKKLMPYLELNKVRAMAQQHHGLIQTAINEAIYDVKMYSNSLLPDTCLFLLQDKDQEIMANKRLQLAHREYDKNLQIRQVILSNIHHEIKDPMSCVNEIATQLKQLSSDDNEQDLLDKLLVKSAYIAEWIEDVALLNALESGNWQPENDVFSLSSRLEDILQAFLPTFNLKGLMVYYHFNIPPETLFMGDGVAVSKIVSLLFNYAITTTSYGKISLIVNRSGQYDNHIKIELVDSGAGLSERDLMSLNFPFLNPLAEDKYSTHSGMAFYLCNQLCKKMGGSLDIKSKLGLGTHYVINLLLPQYDDENGKVPQILAGVKILMDINNPEIKKIIHTYLNHYGAEYVNKRKENITERYDIILTDKPHTEERPTLLLVGSLTGFKQLAPGVVQCNYNFVDDFLNAISFLIEENASLDEEPKETSKIAEPACDLAKNIDSLDSHIYHLLKSDQIQLANSEYRKLFIETIPMDMTKLYSHIEQHDWISLSQTVHRLKGAFAMLDLKFLRSSCEALEKHIADNNEVEIKKSISLIDSFVTKLLQQGNQQYEEP</sequence>
<dbReference type="InterPro" id="IPR032306">
    <property type="entry name" value="RcsD_ABL"/>
</dbReference>
<dbReference type="EMBL" id="FO704551">
    <property type="protein sequence ID" value="CDG20512.1"/>
    <property type="molecule type" value="Genomic_DNA"/>
</dbReference>
<evidence type="ECO:0000256" key="1">
    <source>
        <dbReference type="ARBA" id="ARBA00022553"/>
    </source>
</evidence>
<dbReference type="InterPro" id="IPR036641">
    <property type="entry name" value="HPT_dom_sf"/>
</dbReference>
<dbReference type="SMART" id="SM00387">
    <property type="entry name" value="HATPase_c"/>
    <property type="match status" value="1"/>
</dbReference>
<dbReference type="RefSeq" id="WP_045957901.1">
    <property type="nucleotide sequence ID" value="NZ_FO704551.1"/>
</dbReference>
<keyword evidence="2" id="KW-0902">Two-component regulatory system</keyword>
<evidence type="ECO:0000256" key="3">
    <source>
        <dbReference type="PROSITE-ProRule" id="PRU00110"/>
    </source>
</evidence>
<dbReference type="Proteomes" id="UP000032735">
    <property type="component" value="Chromosome"/>
</dbReference>
<dbReference type="Gene3D" id="3.40.50.11620">
    <property type="entry name" value="Phosphotransferase RcsD, RcsD-ABL domain"/>
    <property type="match status" value="1"/>
</dbReference>
<dbReference type="GO" id="GO:0009927">
    <property type="term" value="F:histidine phosphotransfer kinase activity"/>
    <property type="evidence" value="ECO:0007669"/>
    <property type="project" value="InterPro"/>
</dbReference>
<dbReference type="InterPro" id="IPR036890">
    <property type="entry name" value="HATPase_C_sf"/>
</dbReference>
<dbReference type="PROSITE" id="PS50109">
    <property type="entry name" value="HIS_KIN"/>
    <property type="match status" value="1"/>
</dbReference>
<organism evidence="7 8">
    <name type="scientific">Xenorhabdus poinarii G6</name>
    <dbReference type="NCBI Taxonomy" id="1354304"/>
    <lineage>
        <taxon>Bacteria</taxon>
        <taxon>Pseudomonadati</taxon>
        <taxon>Pseudomonadota</taxon>
        <taxon>Gammaproteobacteria</taxon>
        <taxon>Enterobacterales</taxon>
        <taxon>Morganellaceae</taxon>
        <taxon>Xenorhabdus</taxon>
    </lineage>
</organism>
<evidence type="ECO:0000256" key="2">
    <source>
        <dbReference type="ARBA" id="ARBA00023012"/>
    </source>
</evidence>
<dbReference type="GO" id="GO:0005886">
    <property type="term" value="C:plasma membrane"/>
    <property type="evidence" value="ECO:0007669"/>
    <property type="project" value="InterPro"/>
</dbReference>
<evidence type="ECO:0000259" key="6">
    <source>
        <dbReference type="PROSITE" id="PS50894"/>
    </source>
</evidence>
<dbReference type="STRING" id="1354304.XPG1_0857"/>
<proteinExistence type="predicted"/>
<dbReference type="InterPro" id="IPR008207">
    <property type="entry name" value="Sig_transdc_His_kin_Hpt_dom"/>
</dbReference>
<keyword evidence="1 3" id="KW-0597">Phosphoprotein</keyword>
<evidence type="ECO:0000313" key="7">
    <source>
        <dbReference type="EMBL" id="CDG20512.1"/>
    </source>
</evidence>
<feature type="transmembrane region" description="Helical" evidence="4">
    <location>
        <begin position="302"/>
        <end position="322"/>
    </location>
</feature>
<evidence type="ECO:0000313" key="8">
    <source>
        <dbReference type="Proteomes" id="UP000032735"/>
    </source>
</evidence>
<dbReference type="AlphaFoldDB" id="A0A068QZM7"/>
<reference evidence="7 8" key="1">
    <citation type="submission" date="2013-07" db="EMBL/GenBank/DDBJ databases">
        <authorList>
            <person name="Genoscope - CEA"/>
        </authorList>
    </citation>
    <scope>NUCLEOTIDE SEQUENCE [LARGE SCALE GENOMIC DNA]</scope>
    <source>
        <strain evidence="7 8">G6</strain>
    </source>
</reference>
<keyword evidence="8" id="KW-1185">Reference proteome</keyword>
<dbReference type="GO" id="GO:0000155">
    <property type="term" value="F:phosphorelay sensor kinase activity"/>
    <property type="evidence" value="ECO:0007669"/>
    <property type="project" value="InterPro"/>
</dbReference>
<feature type="domain" description="Histidine kinase" evidence="5">
    <location>
        <begin position="455"/>
        <end position="673"/>
    </location>
</feature>
<dbReference type="Gene3D" id="1.20.120.160">
    <property type="entry name" value="HPT domain"/>
    <property type="match status" value="1"/>
</dbReference>
<dbReference type="OrthoDB" id="6414457at2"/>
<keyword evidence="4" id="KW-0472">Membrane</keyword>
<keyword evidence="7" id="KW-0418">Kinase</keyword>
<dbReference type="PROSITE" id="PS50894">
    <property type="entry name" value="HPT"/>
    <property type="match status" value="1"/>
</dbReference>
<dbReference type="InterPro" id="IPR003594">
    <property type="entry name" value="HATPase_dom"/>
</dbReference>
<dbReference type="Pfam" id="PF02518">
    <property type="entry name" value="HATPase_c"/>
    <property type="match status" value="1"/>
</dbReference>
<feature type="domain" description="HPt" evidence="6">
    <location>
        <begin position="820"/>
        <end position="917"/>
    </location>
</feature>
<name>A0A068QZM7_9GAMM</name>
<gene>
    <name evidence="7" type="primary">rcsD</name>
    <name evidence="7" type="ORF">XPG1_0857</name>
</gene>
<dbReference type="CDD" id="cd00088">
    <property type="entry name" value="HPT"/>
    <property type="match status" value="1"/>
</dbReference>
<feature type="transmembrane region" description="Helical" evidence="4">
    <location>
        <begin position="12"/>
        <end position="35"/>
    </location>
</feature>
<feature type="modified residue" description="Phosphohistidine" evidence="3">
    <location>
        <position position="859"/>
    </location>
</feature>
<dbReference type="PANTHER" id="PTHR43719">
    <property type="entry name" value="TWO-COMPONENT HISTIDINE KINASE"/>
    <property type="match status" value="1"/>
</dbReference>
<dbReference type="Pfam" id="PF01627">
    <property type="entry name" value="Hpt"/>
    <property type="match status" value="1"/>
</dbReference>
<protein>
    <submittedName>
        <fullName evidence="7">Putative sensory histidine kinase (Phosphotransfer intermediate) associated with the RcsBC two-component regulatory system</fullName>
    </submittedName>
</protein>
<evidence type="ECO:0000259" key="5">
    <source>
        <dbReference type="PROSITE" id="PS50109"/>
    </source>
</evidence>
<dbReference type="InterPro" id="IPR030861">
    <property type="entry name" value="Ptransferase_RcsD"/>
</dbReference>
<dbReference type="InterPro" id="IPR036097">
    <property type="entry name" value="HisK_dim/P_sf"/>
</dbReference>
<dbReference type="NCBIfam" id="NF007907">
    <property type="entry name" value="PRK10618.1"/>
    <property type="match status" value="1"/>
</dbReference>
<dbReference type="SUPFAM" id="SSF47226">
    <property type="entry name" value="Histidine-containing phosphotransfer domain, HPT domain"/>
    <property type="match status" value="1"/>
</dbReference>
<keyword evidence="4" id="KW-0812">Transmembrane</keyword>
<evidence type="ECO:0000256" key="4">
    <source>
        <dbReference type="SAM" id="Phobius"/>
    </source>
</evidence>
<dbReference type="InterPro" id="IPR005467">
    <property type="entry name" value="His_kinase_dom"/>
</dbReference>
<dbReference type="Pfam" id="PF16359">
    <property type="entry name" value="RcsD_ABL"/>
    <property type="match status" value="1"/>
</dbReference>
<dbReference type="SUPFAM" id="SSF55874">
    <property type="entry name" value="ATPase domain of HSP90 chaperone/DNA topoisomerase II/histidine kinase"/>
    <property type="match status" value="1"/>
</dbReference>
<accession>A0A068QZM7</accession>
<keyword evidence="7" id="KW-0808">Transferase</keyword>